<dbReference type="Proteomes" id="UP000789508">
    <property type="component" value="Unassembled WGS sequence"/>
</dbReference>
<dbReference type="Gene3D" id="2.120.10.80">
    <property type="entry name" value="Kelch-type beta propeller"/>
    <property type="match status" value="2"/>
</dbReference>
<keyword evidence="1" id="KW-0472">Membrane</keyword>
<proteinExistence type="predicted"/>
<sequence>VLISLCDTINIASLKREGNSAVLIDKKIYYIGGRAESTQTDNAFQLDLSSDFAVDDPNFTNFTQVLGLENMSSPTWTAACLGKDNTIYIFDGTDASQSSLPKINTLYKISLSNDNFLNWVAFSPNQGDTWPSARDGIVPIIDNLSRIFVWGGRNEGQDNKTMYIFEANNWKSYTLANAPNPRSSHSATLLNDGRIIYIGGQNLSSYPEVDFLELIIFDSTKLEWVTQPSTSNIQIKNRAAHSALLHSDSISIIMYGGAYYPTGDIPDFDSVWILNTQTWTWSRPSVPSLSYIIVTESHTAVLYNGYMIIAFGINKNYTEYTSQVKVMDVANLSSLAWVPTYKVRLLSTTTTTGPANPITSNNASTDKTTGTDRKKANLGPILGIVIGGFVLVVTVFIIFYICRRRKSDYFTTNGRHSEYSTHSNNELVSAISNGRHSEYSAHSNNEPVSAIISTVSTT</sequence>
<keyword evidence="1" id="KW-0812">Transmembrane</keyword>
<organism evidence="2 3">
    <name type="scientific">Ambispora leptoticha</name>
    <dbReference type="NCBI Taxonomy" id="144679"/>
    <lineage>
        <taxon>Eukaryota</taxon>
        <taxon>Fungi</taxon>
        <taxon>Fungi incertae sedis</taxon>
        <taxon>Mucoromycota</taxon>
        <taxon>Glomeromycotina</taxon>
        <taxon>Glomeromycetes</taxon>
        <taxon>Archaeosporales</taxon>
        <taxon>Ambisporaceae</taxon>
        <taxon>Ambispora</taxon>
    </lineage>
</organism>
<dbReference type="PANTHER" id="PTHR23244">
    <property type="entry name" value="KELCH REPEAT DOMAIN"/>
    <property type="match status" value="1"/>
</dbReference>
<evidence type="ECO:0000256" key="1">
    <source>
        <dbReference type="SAM" id="Phobius"/>
    </source>
</evidence>
<dbReference type="AlphaFoldDB" id="A0A9N9H980"/>
<keyword evidence="3" id="KW-1185">Reference proteome</keyword>
<dbReference type="Pfam" id="PF24681">
    <property type="entry name" value="Kelch_KLHDC2_KLHL20_DRC7"/>
    <property type="match status" value="1"/>
</dbReference>
<feature type="non-terminal residue" evidence="2">
    <location>
        <position position="1"/>
    </location>
</feature>
<name>A0A9N9H980_9GLOM</name>
<reference evidence="2" key="1">
    <citation type="submission" date="2021-06" db="EMBL/GenBank/DDBJ databases">
        <authorList>
            <person name="Kallberg Y."/>
            <person name="Tangrot J."/>
            <person name="Rosling A."/>
        </authorList>
    </citation>
    <scope>NUCLEOTIDE SEQUENCE</scope>
    <source>
        <strain evidence="2">FL130A</strain>
    </source>
</reference>
<feature type="transmembrane region" description="Helical" evidence="1">
    <location>
        <begin position="381"/>
        <end position="402"/>
    </location>
</feature>
<dbReference type="InterPro" id="IPR011043">
    <property type="entry name" value="Gal_Oxase/kelch_b-propeller"/>
</dbReference>
<dbReference type="PANTHER" id="PTHR23244:SF471">
    <property type="entry name" value="GUANINE NUCLEOTIDE-BINDING PROTEIN SUBUNIT BETA 1-RELATED"/>
    <property type="match status" value="1"/>
</dbReference>
<dbReference type="OrthoDB" id="432528at2759"/>
<dbReference type="SUPFAM" id="SSF117281">
    <property type="entry name" value="Kelch motif"/>
    <property type="match status" value="1"/>
</dbReference>
<keyword evidence="1" id="KW-1133">Transmembrane helix</keyword>
<dbReference type="EMBL" id="CAJVPS010012033">
    <property type="protein sequence ID" value="CAG8668599.1"/>
    <property type="molecule type" value="Genomic_DNA"/>
</dbReference>
<feature type="non-terminal residue" evidence="2">
    <location>
        <position position="458"/>
    </location>
</feature>
<protein>
    <submittedName>
        <fullName evidence="2">5674_t:CDS:1</fullName>
    </submittedName>
</protein>
<accession>A0A9N9H980</accession>
<evidence type="ECO:0000313" key="3">
    <source>
        <dbReference type="Proteomes" id="UP000789508"/>
    </source>
</evidence>
<evidence type="ECO:0000313" key="2">
    <source>
        <dbReference type="EMBL" id="CAG8668599.1"/>
    </source>
</evidence>
<dbReference type="SUPFAM" id="SSF50965">
    <property type="entry name" value="Galactose oxidase, central domain"/>
    <property type="match status" value="1"/>
</dbReference>
<dbReference type="InterPro" id="IPR015915">
    <property type="entry name" value="Kelch-typ_b-propeller"/>
</dbReference>
<comment type="caution">
    <text evidence="2">The sequence shown here is derived from an EMBL/GenBank/DDBJ whole genome shotgun (WGS) entry which is preliminary data.</text>
</comment>
<gene>
    <name evidence="2" type="ORF">ALEPTO_LOCUS10527</name>
</gene>